<gene>
    <name evidence="1" type="ORF">ACIBG2_05670</name>
</gene>
<protein>
    <submittedName>
        <fullName evidence="1">Uncharacterized protein</fullName>
    </submittedName>
</protein>
<proteinExistence type="predicted"/>
<name>A0ABW7YM87_9ACTN</name>
<evidence type="ECO:0000313" key="2">
    <source>
        <dbReference type="Proteomes" id="UP001612741"/>
    </source>
</evidence>
<sequence>MPEPLTLPVPLVDLTRIVAEEFAGHEHHVRCVALLDAAQALRARAQAIVDSRGEVDEPLAEAIWKGCGRHPGAPFTVDDPRTIARLALLAIADDLACMARIDPEHLGTEERDGD</sequence>
<keyword evidence="2" id="KW-1185">Reference proteome</keyword>
<dbReference type="Proteomes" id="UP001612741">
    <property type="component" value="Unassembled WGS sequence"/>
</dbReference>
<accession>A0ABW7YM87</accession>
<dbReference type="RefSeq" id="WP_397079286.1">
    <property type="nucleotide sequence ID" value="NZ_JBITGY010000002.1"/>
</dbReference>
<organism evidence="1 2">
    <name type="scientific">Nonomuraea typhae</name>
    <dbReference type="NCBI Taxonomy" id="2603600"/>
    <lineage>
        <taxon>Bacteria</taxon>
        <taxon>Bacillati</taxon>
        <taxon>Actinomycetota</taxon>
        <taxon>Actinomycetes</taxon>
        <taxon>Streptosporangiales</taxon>
        <taxon>Streptosporangiaceae</taxon>
        <taxon>Nonomuraea</taxon>
    </lineage>
</organism>
<comment type="caution">
    <text evidence="1">The sequence shown here is derived from an EMBL/GenBank/DDBJ whole genome shotgun (WGS) entry which is preliminary data.</text>
</comment>
<dbReference type="EMBL" id="JBITGY010000002">
    <property type="protein sequence ID" value="MFI6496847.1"/>
    <property type="molecule type" value="Genomic_DNA"/>
</dbReference>
<evidence type="ECO:0000313" key="1">
    <source>
        <dbReference type="EMBL" id="MFI6496847.1"/>
    </source>
</evidence>
<reference evidence="1 2" key="1">
    <citation type="submission" date="2024-10" db="EMBL/GenBank/DDBJ databases">
        <title>The Natural Products Discovery Center: Release of the First 8490 Sequenced Strains for Exploring Actinobacteria Biosynthetic Diversity.</title>
        <authorList>
            <person name="Kalkreuter E."/>
            <person name="Kautsar S.A."/>
            <person name="Yang D."/>
            <person name="Bader C.D."/>
            <person name="Teijaro C.N."/>
            <person name="Fluegel L."/>
            <person name="Davis C.M."/>
            <person name="Simpson J.R."/>
            <person name="Lauterbach L."/>
            <person name="Steele A.D."/>
            <person name="Gui C."/>
            <person name="Meng S."/>
            <person name="Li G."/>
            <person name="Viehrig K."/>
            <person name="Ye F."/>
            <person name="Su P."/>
            <person name="Kiefer A.F."/>
            <person name="Nichols A."/>
            <person name="Cepeda A.J."/>
            <person name="Yan W."/>
            <person name="Fan B."/>
            <person name="Jiang Y."/>
            <person name="Adhikari A."/>
            <person name="Zheng C.-J."/>
            <person name="Schuster L."/>
            <person name="Cowan T.M."/>
            <person name="Smanski M.J."/>
            <person name="Chevrette M.G."/>
            <person name="De Carvalho L.P.S."/>
            <person name="Shen B."/>
        </authorList>
    </citation>
    <scope>NUCLEOTIDE SEQUENCE [LARGE SCALE GENOMIC DNA]</scope>
    <source>
        <strain evidence="1 2">NPDC050545</strain>
    </source>
</reference>